<reference evidence="2 3" key="1">
    <citation type="submission" date="2023-07" db="EMBL/GenBank/DDBJ databases">
        <title>Sorghum-associated microbial communities from plants grown in Nebraska, USA.</title>
        <authorList>
            <person name="Schachtman D."/>
        </authorList>
    </citation>
    <scope>NUCLEOTIDE SEQUENCE [LARGE SCALE GENOMIC DNA]</scope>
    <source>
        <strain evidence="2 3">596</strain>
    </source>
</reference>
<proteinExistence type="predicted"/>
<feature type="compositionally biased region" description="Acidic residues" evidence="1">
    <location>
        <begin position="251"/>
        <end position="263"/>
    </location>
</feature>
<evidence type="ECO:0000313" key="2">
    <source>
        <dbReference type="EMBL" id="MDR6585409.1"/>
    </source>
</evidence>
<keyword evidence="3" id="KW-1185">Reference proteome</keyword>
<evidence type="ECO:0000313" key="3">
    <source>
        <dbReference type="Proteomes" id="UP001260715"/>
    </source>
</evidence>
<comment type="caution">
    <text evidence="2">The sequence shown here is derived from an EMBL/GenBank/DDBJ whole genome shotgun (WGS) entry which is preliminary data.</text>
</comment>
<evidence type="ECO:0008006" key="4">
    <source>
        <dbReference type="Google" id="ProtNLM"/>
    </source>
</evidence>
<gene>
    <name evidence="2" type="ORF">J2W50_003625</name>
</gene>
<dbReference type="EMBL" id="JAVDSJ010000004">
    <property type="protein sequence ID" value="MDR6585409.1"/>
    <property type="molecule type" value="Genomic_DNA"/>
</dbReference>
<feature type="compositionally biased region" description="Low complexity" evidence="1">
    <location>
        <begin position="218"/>
        <end position="248"/>
    </location>
</feature>
<feature type="region of interest" description="Disordered" evidence="1">
    <location>
        <begin position="118"/>
        <end position="137"/>
    </location>
</feature>
<protein>
    <recommendedName>
        <fullName evidence="4">DUF2076 domain-containing protein</fullName>
    </recommendedName>
</protein>
<accession>A0ABU1PHT7</accession>
<name>A0ABU1PHT7_9BURK</name>
<dbReference type="InterPro" id="IPR018648">
    <property type="entry name" value="DUF2076"/>
</dbReference>
<feature type="region of interest" description="Disordered" evidence="1">
    <location>
        <begin position="89"/>
        <end position="109"/>
    </location>
</feature>
<feature type="region of interest" description="Disordered" evidence="1">
    <location>
        <begin position="203"/>
        <end position="263"/>
    </location>
</feature>
<dbReference type="Pfam" id="PF09849">
    <property type="entry name" value="DUF2076"/>
    <property type="match status" value="1"/>
</dbReference>
<dbReference type="Proteomes" id="UP001260715">
    <property type="component" value="Unassembled WGS sequence"/>
</dbReference>
<evidence type="ECO:0000256" key="1">
    <source>
        <dbReference type="SAM" id="MobiDB-lite"/>
    </source>
</evidence>
<organism evidence="2 3">
    <name type="scientific">Herbaspirillum frisingense</name>
    <dbReference type="NCBI Taxonomy" id="92645"/>
    <lineage>
        <taxon>Bacteria</taxon>
        <taxon>Pseudomonadati</taxon>
        <taxon>Pseudomonadota</taxon>
        <taxon>Betaproteobacteria</taxon>
        <taxon>Burkholderiales</taxon>
        <taxon>Oxalobacteraceae</taxon>
        <taxon>Herbaspirillum</taxon>
    </lineage>
</organism>
<feature type="compositionally biased region" description="Low complexity" evidence="1">
    <location>
        <begin position="100"/>
        <end position="109"/>
    </location>
</feature>
<sequence length="263" mass="26503">MMNPQETQALQDFLQQLTQVRGITKDAQADAMIAQAVAQQPDAAYLLVQRALLMEQALNASKAQVSALQAQVQALQAGGAREPGFLDGNAWGHAPSGARPQAAPASTYPPAYATAPAPAPAPAYASPAPAPAYQAAPAPAPSSGFFGGGMGSVLGSVAATAAGVAGGAFLYQGIEHMFNGNSGAGLARQNGLSAPVENIENTTVNNYYGSDGERKSDLASNASGSGSSNDSSNDSSDFGSSSDLADLSNFDLDDSGGYDDSLV</sequence>